<sequence>MQKIPYASAVGSLMYALVCTCPDITYIVRMLGRYLRKLGIDHSIAAKRVMRYLQRTKDYMLTYKRSNLLEVIGYSDSDFTGCQNSRKSTSDYIYLLAGGAISWKSVKQTLVATSIMATEFVVCYEASNHEIWLRNFVNGLRIIENVERPLKLFCDNKSAVMYSNNNKSASKPKHVDIKLLVAKEKVQNGQISIQHIGTNPMIADPLTKSLPLKVFHEYTAHMGVTLFEDIMI</sequence>
<keyword evidence="1" id="KW-1133">Transmembrane helix</keyword>
<dbReference type="Proteomes" id="UP000818029">
    <property type="component" value="Chromosome D06"/>
</dbReference>
<proteinExistence type="predicted"/>
<dbReference type="PANTHER" id="PTHR11439:SF467">
    <property type="entry name" value="INTEGRASE CATALYTIC DOMAIN-CONTAINING PROTEIN"/>
    <property type="match status" value="1"/>
</dbReference>
<evidence type="ECO:0000313" key="3">
    <source>
        <dbReference type="RefSeq" id="XP_040951489.1"/>
    </source>
</evidence>
<keyword evidence="1" id="KW-0812">Transmembrane</keyword>
<dbReference type="RefSeq" id="XP_040951489.1">
    <property type="nucleotide sequence ID" value="XM_041095555.1"/>
</dbReference>
<evidence type="ECO:0000313" key="2">
    <source>
        <dbReference type="Proteomes" id="UP000818029"/>
    </source>
</evidence>
<keyword evidence="2" id="KW-1185">Reference proteome</keyword>
<gene>
    <name evidence="3" type="primary">LOC121218380</name>
</gene>
<keyword evidence="1" id="KW-0472">Membrane</keyword>
<organism evidence="2 3">
    <name type="scientific">Gossypium hirsutum</name>
    <name type="common">Upland cotton</name>
    <name type="synonym">Gossypium mexicanum</name>
    <dbReference type="NCBI Taxonomy" id="3635"/>
    <lineage>
        <taxon>Eukaryota</taxon>
        <taxon>Viridiplantae</taxon>
        <taxon>Streptophyta</taxon>
        <taxon>Embryophyta</taxon>
        <taxon>Tracheophyta</taxon>
        <taxon>Spermatophyta</taxon>
        <taxon>Magnoliopsida</taxon>
        <taxon>eudicotyledons</taxon>
        <taxon>Gunneridae</taxon>
        <taxon>Pentapetalae</taxon>
        <taxon>rosids</taxon>
        <taxon>malvids</taxon>
        <taxon>Malvales</taxon>
        <taxon>Malvaceae</taxon>
        <taxon>Malvoideae</taxon>
        <taxon>Gossypium</taxon>
    </lineage>
</organism>
<dbReference type="PANTHER" id="PTHR11439">
    <property type="entry name" value="GAG-POL-RELATED RETROTRANSPOSON"/>
    <property type="match status" value="1"/>
</dbReference>
<reference evidence="2" key="1">
    <citation type="journal article" date="2020" name="Nat. Genet.">
        <title>Genomic diversifications of five Gossypium allopolyploid species and their impact on cotton improvement.</title>
        <authorList>
            <person name="Chen Z.J."/>
            <person name="Sreedasyam A."/>
            <person name="Ando A."/>
            <person name="Song Q."/>
            <person name="De Santiago L.M."/>
            <person name="Hulse-Kemp A.M."/>
            <person name="Ding M."/>
            <person name="Ye W."/>
            <person name="Kirkbride R.C."/>
            <person name="Jenkins J."/>
            <person name="Plott C."/>
            <person name="Lovell J."/>
            <person name="Lin Y.M."/>
            <person name="Vaughn R."/>
            <person name="Liu B."/>
            <person name="Simpson S."/>
            <person name="Scheffler B.E."/>
            <person name="Wen L."/>
            <person name="Saski C.A."/>
            <person name="Grover C.E."/>
            <person name="Hu G."/>
            <person name="Conover J.L."/>
            <person name="Carlson J.W."/>
            <person name="Shu S."/>
            <person name="Boston L.B."/>
            <person name="Williams M."/>
            <person name="Peterson D.G."/>
            <person name="McGee K."/>
            <person name="Jones D.C."/>
            <person name="Wendel J.F."/>
            <person name="Stelly D.M."/>
            <person name="Grimwood J."/>
            <person name="Schmutz J."/>
        </authorList>
    </citation>
    <scope>NUCLEOTIDE SEQUENCE [LARGE SCALE GENOMIC DNA]</scope>
    <source>
        <strain evidence="2">cv. TM-1</strain>
    </source>
</reference>
<dbReference type="GeneID" id="121218380"/>
<name>A0ABM3A9G5_GOSHI</name>
<accession>A0ABM3A9G5</accession>
<feature type="transmembrane region" description="Helical" evidence="1">
    <location>
        <begin position="6"/>
        <end position="28"/>
    </location>
</feature>
<reference evidence="3" key="2">
    <citation type="submission" date="2025-08" db="UniProtKB">
        <authorList>
            <consortium name="RefSeq"/>
        </authorList>
    </citation>
    <scope>IDENTIFICATION</scope>
</reference>
<protein>
    <submittedName>
        <fullName evidence="3">Secreted RxLR effector protein 161-like</fullName>
    </submittedName>
</protein>
<evidence type="ECO:0000256" key="1">
    <source>
        <dbReference type="SAM" id="Phobius"/>
    </source>
</evidence>
<dbReference type="CDD" id="cd09272">
    <property type="entry name" value="RNase_HI_RT_Ty1"/>
    <property type="match status" value="1"/>
</dbReference>